<dbReference type="EMBL" id="CP182909">
    <property type="protein sequence ID" value="XPM62271.1"/>
    <property type="molecule type" value="Genomic_DNA"/>
</dbReference>
<sequence length="94" mass="11031">MELARQVGLNDCTLKRGFRQVFGKTVFGYLHEYRLEYARQLLEERRLNVSEVAQKIGFVNRSYFAAAFRKKFGTHPQRIPSSLQKFRLAFKNSA</sequence>
<reference evidence="1 2" key="1">
    <citation type="journal article" date="2016" name="Genome Announc.">
        <title>Draft Genome Sequence of the Thermotolerant Cyanobacterium Desertifilum sp. IPPAS B-1220.</title>
        <authorList>
            <person name="Mironov K.S."/>
            <person name="Sinetova M.A."/>
            <person name="Bolatkhan K."/>
            <person name="Zayadan B.K."/>
            <person name="Ustinova V.V."/>
            <person name="Kupriyanova E.V."/>
            <person name="Skrypnik A.N."/>
            <person name="Gogoleva N.E."/>
            <person name="Gogolev Y.V."/>
            <person name="Los D.A."/>
        </authorList>
    </citation>
    <scope>NUCLEOTIDE SEQUENCE [LARGE SCALE GENOMIC DNA]</scope>
    <source>
        <strain evidence="1 2">IPPAS B-1220</strain>
    </source>
</reference>
<evidence type="ECO:0000313" key="1">
    <source>
        <dbReference type="EMBL" id="XPM62271.1"/>
    </source>
</evidence>
<accession>A0ACD5GP56</accession>
<proteinExistence type="predicted"/>
<protein>
    <submittedName>
        <fullName evidence="1">Helix-turn-helix transcriptional regulator</fullName>
    </submittedName>
</protein>
<organism evidence="1 2">
    <name type="scientific">Desertifilum tharense IPPAS B-1220</name>
    <dbReference type="NCBI Taxonomy" id="1781255"/>
    <lineage>
        <taxon>Bacteria</taxon>
        <taxon>Bacillati</taxon>
        <taxon>Cyanobacteriota</taxon>
        <taxon>Cyanophyceae</taxon>
        <taxon>Desertifilales</taxon>
        <taxon>Desertifilaceae</taxon>
        <taxon>Desertifilum</taxon>
    </lineage>
</organism>
<name>A0ACD5GP56_9CYAN</name>
<gene>
    <name evidence="1" type="ORF">BH720_021015</name>
</gene>
<keyword evidence="2" id="KW-1185">Reference proteome</keyword>
<dbReference type="Proteomes" id="UP000095472">
    <property type="component" value="Chromosome"/>
</dbReference>
<evidence type="ECO:0000313" key="2">
    <source>
        <dbReference type="Proteomes" id="UP000095472"/>
    </source>
</evidence>